<protein>
    <submittedName>
        <fullName evidence="3">Carbon-nitrogen hydrolase family protein</fullName>
    </submittedName>
</protein>
<accession>A0A6P1YMT1</accession>
<dbReference type="AlphaFoldDB" id="A0A6P1YMT1"/>
<keyword evidence="4" id="KW-1185">Reference proteome</keyword>
<dbReference type="InterPro" id="IPR036526">
    <property type="entry name" value="C-N_Hydrolase_sf"/>
</dbReference>
<comment type="similarity">
    <text evidence="1">Belongs to the carbon-nitrogen hydrolase superfamily. Nitrilase family.</text>
</comment>
<dbReference type="Proteomes" id="UP000464751">
    <property type="component" value="Chromosome"/>
</dbReference>
<dbReference type="GO" id="GO:0000257">
    <property type="term" value="F:nitrilase activity"/>
    <property type="evidence" value="ECO:0007669"/>
    <property type="project" value="UniProtKB-ARBA"/>
</dbReference>
<keyword evidence="3" id="KW-0378">Hydrolase</keyword>
<evidence type="ECO:0000313" key="3">
    <source>
        <dbReference type="EMBL" id="QIB34668.1"/>
    </source>
</evidence>
<evidence type="ECO:0000256" key="1">
    <source>
        <dbReference type="ARBA" id="ARBA00008129"/>
    </source>
</evidence>
<dbReference type="CDD" id="cd07564">
    <property type="entry name" value="nitrilases_CHs"/>
    <property type="match status" value="1"/>
</dbReference>
<evidence type="ECO:0000259" key="2">
    <source>
        <dbReference type="PROSITE" id="PS50263"/>
    </source>
</evidence>
<dbReference type="PROSITE" id="PS00921">
    <property type="entry name" value="NITRIL_CHT_2"/>
    <property type="match status" value="1"/>
</dbReference>
<evidence type="ECO:0000313" key="4">
    <source>
        <dbReference type="Proteomes" id="UP000464751"/>
    </source>
</evidence>
<reference evidence="3 4" key="1">
    <citation type="submission" date="2020-02" db="EMBL/GenBank/DDBJ databases">
        <authorList>
            <person name="Li G."/>
        </authorList>
    </citation>
    <scope>NUCLEOTIDE SEQUENCE [LARGE SCALE GENOMIC DNA]</scope>
    <source>
        <strain evidence="3 4">DSM 102029</strain>
    </source>
</reference>
<dbReference type="SUPFAM" id="SSF56317">
    <property type="entry name" value="Carbon-nitrogen hydrolase"/>
    <property type="match status" value="1"/>
</dbReference>
<dbReference type="PANTHER" id="PTHR46044:SF1">
    <property type="entry name" value="CN HYDROLASE DOMAIN-CONTAINING PROTEIN"/>
    <property type="match status" value="1"/>
</dbReference>
<dbReference type="PROSITE" id="PS50263">
    <property type="entry name" value="CN_HYDROLASE"/>
    <property type="match status" value="1"/>
</dbReference>
<gene>
    <name evidence="3" type="ORF">G3A50_13815</name>
</gene>
<name>A0A6P1YMT1_9HYPH</name>
<dbReference type="KEGG" id="apra:G3A50_13815"/>
<sequence length="325" mass="34664">MPKIKVAAVQAATVPFDAAAATARTIKLIADVAATGAAVAVFPEAFIGGYPKGLDFGCSIGRRTPEGRVDFARYVRGAITVPGPEVEQLAAACAQHNIYAVIGVIERDGGTLYCTALYFGPEGLLGLHRKVMPTGSERLVWGFGDGSSLTVVDTPFGKLGGAICWEHYMPLMRAAYYAKGVQIWAAPTADDRESWVATMRHVAMEGRCFVIGACQVMRRSDFPEDYASRIEAGPDEWMMHGRSVIVGPLGEVLAGPLVDEEGILTADIDIDDLVGAKLDFDPVGHYARPDLFRLTVDESPRLPVSTLRDPVVVAAPVRDSSGIGG</sequence>
<dbReference type="InterPro" id="IPR003010">
    <property type="entry name" value="C-N_Hydrolase"/>
</dbReference>
<dbReference type="Pfam" id="PF00795">
    <property type="entry name" value="CN_hydrolase"/>
    <property type="match status" value="1"/>
</dbReference>
<dbReference type="RefSeq" id="WP_163075811.1">
    <property type="nucleotide sequence ID" value="NZ_CP048630.1"/>
</dbReference>
<dbReference type="PANTHER" id="PTHR46044">
    <property type="entry name" value="NITRILASE"/>
    <property type="match status" value="1"/>
</dbReference>
<proteinExistence type="inferred from homology"/>
<dbReference type="Gene3D" id="3.60.110.10">
    <property type="entry name" value="Carbon-nitrogen hydrolase"/>
    <property type="match status" value="1"/>
</dbReference>
<dbReference type="EMBL" id="CP048630">
    <property type="protein sequence ID" value="QIB34668.1"/>
    <property type="molecule type" value="Genomic_DNA"/>
</dbReference>
<dbReference type="InterPro" id="IPR044149">
    <property type="entry name" value="Nitrilases_CHs"/>
</dbReference>
<feature type="domain" description="CN hydrolase" evidence="2">
    <location>
        <begin position="4"/>
        <end position="270"/>
    </location>
</feature>
<dbReference type="InterPro" id="IPR000132">
    <property type="entry name" value="Nitrilase/CN_hydratase_CS"/>
</dbReference>
<organism evidence="3 4">
    <name type="scientific">Ancylobacter pratisalsi</name>
    <dbReference type="NCBI Taxonomy" id="1745854"/>
    <lineage>
        <taxon>Bacteria</taxon>
        <taxon>Pseudomonadati</taxon>
        <taxon>Pseudomonadota</taxon>
        <taxon>Alphaproteobacteria</taxon>
        <taxon>Hyphomicrobiales</taxon>
        <taxon>Xanthobacteraceae</taxon>
        <taxon>Ancylobacter</taxon>
    </lineage>
</organism>